<dbReference type="AlphaFoldDB" id="A0A0F9QVC7"/>
<reference evidence="1" key="1">
    <citation type="journal article" date="2015" name="Nature">
        <title>Complex archaea that bridge the gap between prokaryotes and eukaryotes.</title>
        <authorList>
            <person name="Spang A."/>
            <person name="Saw J.H."/>
            <person name="Jorgensen S.L."/>
            <person name="Zaremba-Niedzwiedzka K."/>
            <person name="Martijn J."/>
            <person name="Lind A.E."/>
            <person name="van Eijk R."/>
            <person name="Schleper C."/>
            <person name="Guy L."/>
            <person name="Ettema T.J."/>
        </authorList>
    </citation>
    <scope>NUCLEOTIDE SEQUENCE</scope>
</reference>
<accession>A0A0F9QVC7</accession>
<proteinExistence type="predicted"/>
<evidence type="ECO:0000313" key="1">
    <source>
        <dbReference type="EMBL" id="KKN46374.1"/>
    </source>
</evidence>
<comment type="caution">
    <text evidence="1">The sequence shown here is derived from an EMBL/GenBank/DDBJ whole genome shotgun (WGS) entry which is preliminary data.</text>
</comment>
<dbReference type="EMBL" id="LAZR01001334">
    <property type="protein sequence ID" value="KKN46374.1"/>
    <property type="molecule type" value="Genomic_DNA"/>
</dbReference>
<gene>
    <name evidence="1" type="ORF">LCGC14_0673500</name>
</gene>
<name>A0A0F9QVC7_9ZZZZ</name>
<sequence length="132" mass="14562">MTESSKLPPPGIGAEAYGFAAERLRKNERTKDKLAAVAQVLKGVNERDFIDVAVYFLNQSKMPGLSLKDVRLMGTALREGYRVRDIQLAIERAKETARKSGGTLAAFQYVLPSLELVVSDPVRRDARVGGQR</sequence>
<organism evidence="1">
    <name type="scientific">marine sediment metagenome</name>
    <dbReference type="NCBI Taxonomy" id="412755"/>
    <lineage>
        <taxon>unclassified sequences</taxon>
        <taxon>metagenomes</taxon>
        <taxon>ecological metagenomes</taxon>
    </lineage>
</organism>
<protein>
    <submittedName>
        <fullName evidence="1">Uncharacterized protein</fullName>
    </submittedName>
</protein>